<organism evidence="5 6">
    <name type="scientific">Fructobacillus fructosus</name>
    <dbReference type="NCBI Taxonomy" id="1631"/>
    <lineage>
        <taxon>Bacteria</taxon>
        <taxon>Bacillati</taxon>
        <taxon>Bacillota</taxon>
        <taxon>Bacilli</taxon>
        <taxon>Lactobacillales</taxon>
        <taxon>Lactobacillaceae</taxon>
        <taxon>Fructobacillus</taxon>
    </lineage>
</organism>
<keyword evidence="1" id="KW-0547">Nucleotide-binding</keyword>
<protein>
    <recommendedName>
        <fullName evidence="4">Putative exodeoxyribonuclease 8 PDDEXK-like domain-containing protein</fullName>
    </recommendedName>
</protein>
<dbReference type="InterPro" id="IPR011604">
    <property type="entry name" value="PDDEXK-like_dom_sf"/>
</dbReference>
<comment type="caution">
    <text evidence="5">The sequence shown here is derived from an EMBL/GenBank/DDBJ whole genome shotgun (WGS) entry which is preliminary data.</text>
</comment>
<dbReference type="Proteomes" id="UP001314261">
    <property type="component" value="Unassembled WGS sequence"/>
</dbReference>
<dbReference type="InterPro" id="IPR024432">
    <property type="entry name" value="Put_RecE_PDDEXK-like_dom"/>
</dbReference>
<gene>
    <name evidence="5" type="ORF">R54839_PPFHFPJH_00142</name>
</gene>
<accession>A0ABN9YLK9</accession>
<dbReference type="EMBL" id="CAUZLR010000001">
    <property type="protein sequence ID" value="CAK1224840.1"/>
    <property type="molecule type" value="Genomic_DNA"/>
</dbReference>
<keyword evidence="2" id="KW-0347">Helicase</keyword>
<keyword evidence="3" id="KW-0067">ATP-binding</keyword>
<evidence type="ECO:0000259" key="4">
    <source>
        <dbReference type="Pfam" id="PF12684"/>
    </source>
</evidence>
<reference evidence="5 6" key="1">
    <citation type="submission" date="2023-10" db="EMBL/GenBank/DDBJ databases">
        <authorList>
            <person name="Botero Cardona J."/>
        </authorList>
    </citation>
    <scope>NUCLEOTIDE SEQUENCE [LARGE SCALE GENOMIC DNA]</scope>
    <source>
        <strain evidence="5 6">R-54839</strain>
    </source>
</reference>
<dbReference type="RefSeq" id="WP_338345769.1">
    <property type="nucleotide sequence ID" value="NZ_CAUZLR010000001.1"/>
</dbReference>
<evidence type="ECO:0000256" key="3">
    <source>
        <dbReference type="ARBA" id="ARBA00022840"/>
    </source>
</evidence>
<evidence type="ECO:0000256" key="1">
    <source>
        <dbReference type="ARBA" id="ARBA00022741"/>
    </source>
</evidence>
<name>A0ABN9YLK9_9LACO</name>
<evidence type="ECO:0000313" key="5">
    <source>
        <dbReference type="EMBL" id="CAK1224840.1"/>
    </source>
</evidence>
<evidence type="ECO:0000313" key="6">
    <source>
        <dbReference type="Proteomes" id="UP001314261"/>
    </source>
</evidence>
<proteinExistence type="predicted"/>
<feature type="domain" description="Putative exodeoxyribonuclease 8 PDDEXK-like" evidence="4">
    <location>
        <begin position="32"/>
        <end position="176"/>
    </location>
</feature>
<keyword evidence="6" id="KW-1185">Reference proteome</keyword>
<keyword evidence="2" id="KW-0378">Hydrolase</keyword>
<dbReference type="Gene3D" id="3.90.320.10">
    <property type="match status" value="1"/>
</dbReference>
<evidence type="ECO:0000256" key="2">
    <source>
        <dbReference type="ARBA" id="ARBA00022806"/>
    </source>
</evidence>
<sequence length="246" mass="28270">MIDKIHMSPTRAFQFSKNPLRAYQDYIGKYPWWEGSKDALLFGTIVHNVAEGRDKTQDMSDEDKDLLISKAGKTKGQLKKAYTDAEVIGSRVHEYVERFGKAAFEVEINEPAETGQGVQFNATGRADMLTKNAVFDFKTVAPNDFDGFIEYGSFRDNRQEEYKKQIAYYAFMFDRKEAHIIYIKKDSDKPFIYDYLMSSIEINMYAQKMADEIEQAVHYVDSPDNLPAINDGSQWAYEHFGGVIHA</sequence>
<dbReference type="Pfam" id="PF12684">
    <property type="entry name" value="DUF3799"/>
    <property type="match status" value="1"/>
</dbReference>